<feature type="transmembrane region" description="Helical" evidence="6">
    <location>
        <begin position="159"/>
        <end position="177"/>
    </location>
</feature>
<feature type="compositionally biased region" description="Acidic residues" evidence="5">
    <location>
        <begin position="488"/>
        <end position="498"/>
    </location>
</feature>
<evidence type="ECO:0000256" key="3">
    <source>
        <dbReference type="ARBA" id="ARBA00022989"/>
    </source>
</evidence>
<sequence length="515" mass="55018">MRAPSETVHSGLKPVVAFIVGLLIVLAASVLNALGLNLSKLDHARNAAIPKSARRREFLRPLLVIGMSLYILSQLIGSTLALEYMRAEYVAPLGSSSLVFNFLFANLLVGTQITRTDIYGTIVVLFGVVGIVAFGSINSGLESQMNADRLHTLWTRSGWLLYFIAMSIALLVLFISAQQLETILAARGDLEALPFAAEVGRRRTDTPANAFGRARVAVGAAVTKWGAFLEHWTSAQTDRNLAWTLGIAWACCGGGLAGLCLVFAKASVKLISGKLSHENAGNQFASVAAIFTFILLAVAAVSQIVALNKGLRAYDSTLVVPMFYGVYTASGFLNSLIFNNEVDAYKGWTLALVFLSIVVLIGGVILLTNEKPDPTSAKAKAKAALKMKGVRSPGKGGKDNEPLNADALEDTRGEPMWDVGGESEADDDDEHTAKDATPRASGSGTPRHLADDVRSPFIGADEEDEDDAEHHKGKKAAAAADPFRDTGTADDDDFGDWEDGSKVPTDSTQTHVVRR</sequence>
<feature type="transmembrane region" description="Helical" evidence="6">
    <location>
        <begin position="89"/>
        <end position="109"/>
    </location>
</feature>
<dbReference type="Proteomes" id="UP000077266">
    <property type="component" value="Unassembled WGS sequence"/>
</dbReference>
<dbReference type="AlphaFoldDB" id="A0A165N727"/>
<feature type="transmembrane region" description="Helical" evidence="6">
    <location>
        <begin position="284"/>
        <end position="306"/>
    </location>
</feature>
<evidence type="ECO:0000256" key="5">
    <source>
        <dbReference type="SAM" id="MobiDB-lite"/>
    </source>
</evidence>
<keyword evidence="8" id="KW-1185">Reference proteome</keyword>
<dbReference type="InParanoid" id="A0A165N727"/>
<reference evidence="7 8" key="1">
    <citation type="journal article" date="2016" name="Mol. Biol. Evol.">
        <title>Comparative Genomics of Early-Diverging Mushroom-Forming Fungi Provides Insights into the Origins of Lignocellulose Decay Capabilities.</title>
        <authorList>
            <person name="Nagy L.G."/>
            <person name="Riley R."/>
            <person name="Tritt A."/>
            <person name="Adam C."/>
            <person name="Daum C."/>
            <person name="Floudas D."/>
            <person name="Sun H."/>
            <person name="Yadav J.S."/>
            <person name="Pangilinan J."/>
            <person name="Larsson K.H."/>
            <person name="Matsuura K."/>
            <person name="Barry K."/>
            <person name="Labutti K."/>
            <person name="Kuo R."/>
            <person name="Ohm R.A."/>
            <person name="Bhattacharya S.S."/>
            <person name="Shirouzu T."/>
            <person name="Yoshinaga Y."/>
            <person name="Martin F.M."/>
            <person name="Grigoriev I.V."/>
            <person name="Hibbett D.S."/>
        </authorList>
    </citation>
    <scope>NUCLEOTIDE SEQUENCE [LARGE SCALE GENOMIC DNA]</scope>
    <source>
        <strain evidence="7 8">HHB12029</strain>
    </source>
</reference>
<keyword evidence="4 6" id="KW-0472">Membrane</keyword>
<proteinExistence type="predicted"/>
<dbReference type="InterPro" id="IPR008521">
    <property type="entry name" value="Mg_trans_NIPA"/>
</dbReference>
<feature type="transmembrane region" description="Helical" evidence="6">
    <location>
        <begin position="241"/>
        <end position="264"/>
    </location>
</feature>
<feature type="transmembrane region" description="Helical" evidence="6">
    <location>
        <begin position="318"/>
        <end position="338"/>
    </location>
</feature>
<feature type="compositionally biased region" description="Polar residues" evidence="5">
    <location>
        <begin position="504"/>
        <end position="515"/>
    </location>
</feature>
<comment type="subcellular location">
    <subcellularLocation>
        <location evidence="1">Membrane</location>
        <topology evidence="1">Multi-pass membrane protein</topology>
    </subcellularLocation>
</comment>
<feature type="transmembrane region" description="Helical" evidence="6">
    <location>
        <begin position="58"/>
        <end position="77"/>
    </location>
</feature>
<feature type="transmembrane region" description="Helical" evidence="6">
    <location>
        <begin position="15"/>
        <end position="38"/>
    </location>
</feature>
<feature type="transmembrane region" description="Helical" evidence="6">
    <location>
        <begin position="118"/>
        <end position="139"/>
    </location>
</feature>
<evidence type="ECO:0000313" key="7">
    <source>
        <dbReference type="EMBL" id="KZW00316.1"/>
    </source>
</evidence>
<dbReference type="GO" id="GO:0016020">
    <property type="term" value="C:membrane"/>
    <property type="evidence" value="ECO:0007669"/>
    <property type="project" value="UniProtKB-SubCell"/>
</dbReference>
<name>A0A165N727_EXIGL</name>
<dbReference type="PANTHER" id="PTHR12570">
    <property type="match status" value="1"/>
</dbReference>
<evidence type="ECO:0008006" key="9">
    <source>
        <dbReference type="Google" id="ProtNLM"/>
    </source>
</evidence>
<dbReference type="PANTHER" id="PTHR12570:SF82">
    <property type="entry name" value="NIPA-LIKE PROTEIN 3"/>
    <property type="match status" value="1"/>
</dbReference>
<evidence type="ECO:0000313" key="8">
    <source>
        <dbReference type="Proteomes" id="UP000077266"/>
    </source>
</evidence>
<evidence type="ECO:0000256" key="1">
    <source>
        <dbReference type="ARBA" id="ARBA00004141"/>
    </source>
</evidence>
<feature type="region of interest" description="Disordered" evidence="5">
    <location>
        <begin position="388"/>
        <end position="515"/>
    </location>
</feature>
<keyword evidence="3 6" id="KW-1133">Transmembrane helix</keyword>
<evidence type="ECO:0000256" key="2">
    <source>
        <dbReference type="ARBA" id="ARBA00022692"/>
    </source>
</evidence>
<evidence type="ECO:0000256" key="6">
    <source>
        <dbReference type="SAM" id="Phobius"/>
    </source>
</evidence>
<protein>
    <recommendedName>
        <fullName evidence="9">DUF803-domain-containing protein</fullName>
    </recommendedName>
</protein>
<dbReference type="EMBL" id="KV425902">
    <property type="protein sequence ID" value="KZW00316.1"/>
    <property type="molecule type" value="Genomic_DNA"/>
</dbReference>
<organism evidence="7 8">
    <name type="scientific">Exidia glandulosa HHB12029</name>
    <dbReference type="NCBI Taxonomy" id="1314781"/>
    <lineage>
        <taxon>Eukaryota</taxon>
        <taxon>Fungi</taxon>
        <taxon>Dikarya</taxon>
        <taxon>Basidiomycota</taxon>
        <taxon>Agaricomycotina</taxon>
        <taxon>Agaricomycetes</taxon>
        <taxon>Auriculariales</taxon>
        <taxon>Exidiaceae</taxon>
        <taxon>Exidia</taxon>
    </lineage>
</organism>
<dbReference type="InterPro" id="IPR037185">
    <property type="entry name" value="EmrE-like"/>
</dbReference>
<keyword evidence="2 6" id="KW-0812">Transmembrane</keyword>
<dbReference type="SUPFAM" id="SSF103481">
    <property type="entry name" value="Multidrug resistance efflux transporter EmrE"/>
    <property type="match status" value="1"/>
</dbReference>
<dbReference type="OrthoDB" id="165382at2759"/>
<accession>A0A165N727</accession>
<dbReference type="GO" id="GO:0015095">
    <property type="term" value="F:magnesium ion transmembrane transporter activity"/>
    <property type="evidence" value="ECO:0007669"/>
    <property type="project" value="InterPro"/>
</dbReference>
<dbReference type="Pfam" id="PF05653">
    <property type="entry name" value="Mg_trans_NIPA"/>
    <property type="match status" value="1"/>
</dbReference>
<feature type="transmembrane region" description="Helical" evidence="6">
    <location>
        <begin position="350"/>
        <end position="368"/>
    </location>
</feature>
<evidence type="ECO:0000256" key="4">
    <source>
        <dbReference type="ARBA" id="ARBA00023136"/>
    </source>
</evidence>
<feature type="compositionally biased region" description="Acidic residues" evidence="5">
    <location>
        <begin position="421"/>
        <end position="430"/>
    </location>
</feature>
<gene>
    <name evidence="7" type="ORF">EXIGLDRAFT_830963</name>
</gene>